<dbReference type="PANTHER" id="PTHR43649:SF29">
    <property type="entry name" value="OSMOPROTECTIVE COMPOUNDS-BINDING PROTEIN GGTB"/>
    <property type="match status" value="1"/>
</dbReference>
<dbReference type="Gene3D" id="3.40.190.10">
    <property type="entry name" value="Periplasmic binding protein-like II"/>
    <property type="match status" value="2"/>
</dbReference>
<feature type="chain" id="PRO_5017578324" evidence="4">
    <location>
        <begin position="23"/>
        <end position="435"/>
    </location>
</feature>
<dbReference type="SUPFAM" id="SSF53850">
    <property type="entry name" value="Periplasmic binding protein-like II"/>
    <property type="match status" value="1"/>
</dbReference>
<dbReference type="Proteomes" id="UP000256977">
    <property type="component" value="Unassembled WGS sequence"/>
</dbReference>
<dbReference type="OrthoDB" id="9798191at2"/>
<proteinExistence type="inferred from homology"/>
<dbReference type="PROSITE" id="PS51257">
    <property type="entry name" value="PROKAR_LIPOPROTEIN"/>
    <property type="match status" value="1"/>
</dbReference>
<sequence>MKHSRFSALLLLVLAVSVIVSACGGNKNTGAPASGGSGASPSASESKPAPSGEDKQPVTLKISSWNPLSQKVLEKFEEQYPYITVEPDQIADQYREVIRTRIVSKADMDIVWMFPNQMREYVDQNVLMDMSGEAWKGNYLESAVQLGTVDGKTYGVPYNYYAVVVFYNRDIFQNLGLNVPTTWEELLDVSEKIKASGLAPFVTGGKDAWATQFMSSGQFGAYQHKDPLVFEKLASGEKKWTDPEFADFFGPLSELADKGYFLENSVGLGNAQVVQVFKEGKAAMYPMGSWALDEFPADFKEFEVGAFPIPLNKAGDPLVVNLISDNIFTGISWSKHPEEVKLFMDFIAQPETAKLWSEDTKSAVTVVGGTSPTYHPIAEELTKSIESNISTIFPSLTPSMEPAYFPMLQQILLKQKPDLAKLMEEMQKAQEKDYK</sequence>
<dbReference type="EMBL" id="QRDZ01000043">
    <property type="protein sequence ID" value="RED55426.1"/>
    <property type="molecule type" value="Genomic_DNA"/>
</dbReference>
<evidence type="ECO:0000256" key="4">
    <source>
        <dbReference type="SAM" id="SignalP"/>
    </source>
</evidence>
<keyword evidence="6" id="KW-1185">Reference proteome</keyword>
<gene>
    <name evidence="5" type="ORF">DFP98_14372</name>
</gene>
<feature type="region of interest" description="Disordered" evidence="3">
    <location>
        <begin position="29"/>
        <end position="57"/>
    </location>
</feature>
<dbReference type="AlphaFoldDB" id="A0A3D9I2P4"/>
<feature type="signal peptide" evidence="4">
    <location>
        <begin position="1"/>
        <end position="22"/>
    </location>
</feature>
<feature type="compositionally biased region" description="Low complexity" evidence="3">
    <location>
        <begin position="39"/>
        <end position="51"/>
    </location>
</feature>
<accession>A0A3D9I2P4</accession>
<name>A0A3D9I2P4_9BACL</name>
<dbReference type="RefSeq" id="WP_116065220.1">
    <property type="nucleotide sequence ID" value="NZ_QRDZ01000043.1"/>
</dbReference>
<dbReference type="InterPro" id="IPR006059">
    <property type="entry name" value="SBP"/>
</dbReference>
<comment type="caution">
    <text evidence="5">The sequence shown here is derived from an EMBL/GenBank/DDBJ whole genome shotgun (WGS) entry which is preliminary data.</text>
</comment>
<dbReference type="Pfam" id="PF01547">
    <property type="entry name" value="SBP_bac_1"/>
    <property type="match status" value="1"/>
</dbReference>
<keyword evidence="4" id="KW-0732">Signal</keyword>
<dbReference type="PANTHER" id="PTHR43649">
    <property type="entry name" value="ARABINOSE-BINDING PROTEIN-RELATED"/>
    <property type="match status" value="1"/>
</dbReference>
<evidence type="ECO:0000313" key="6">
    <source>
        <dbReference type="Proteomes" id="UP000256977"/>
    </source>
</evidence>
<evidence type="ECO:0000256" key="3">
    <source>
        <dbReference type="SAM" id="MobiDB-lite"/>
    </source>
</evidence>
<evidence type="ECO:0000256" key="2">
    <source>
        <dbReference type="ARBA" id="ARBA00022448"/>
    </source>
</evidence>
<reference evidence="5 6" key="1">
    <citation type="submission" date="2018-07" db="EMBL/GenBank/DDBJ databases">
        <title>Genomic Encyclopedia of Type Strains, Phase III (KMG-III): the genomes of soil and plant-associated and newly described type strains.</title>
        <authorList>
            <person name="Whitman W."/>
        </authorList>
    </citation>
    <scope>NUCLEOTIDE SEQUENCE [LARGE SCALE GENOMIC DNA]</scope>
    <source>
        <strain evidence="5 6">CECT 7287</strain>
    </source>
</reference>
<comment type="similarity">
    <text evidence="1">Belongs to the bacterial solute-binding protein 1 family.</text>
</comment>
<evidence type="ECO:0000256" key="1">
    <source>
        <dbReference type="ARBA" id="ARBA00008520"/>
    </source>
</evidence>
<protein>
    <submittedName>
        <fullName evidence="5">Raffinose/stachyose/melibiose transport system substrate-binding protein</fullName>
    </submittedName>
</protein>
<evidence type="ECO:0000313" key="5">
    <source>
        <dbReference type="EMBL" id="RED55426.1"/>
    </source>
</evidence>
<dbReference type="InterPro" id="IPR050490">
    <property type="entry name" value="Bact_solute-bd_prot1"/>
</dbReference>
<keyword evidence="2" id="KW-0813">Transport</keyword>
<organism evidence="5 6">
    <name type="scientific">Cohnella phaseoli</name>
    <dbReference type="NCBI Taxonomy" id="456490"/>
    <lineage>
        <taxon>Bacteria</taxon>
        <taxon>Bacillati</taxon>
        <taxon>Bacillota</taxon>
        <taxon>Bacilli</taxon>
        <taxon>Bacillales</taxon>
        <taxon>Paenibacillaceae</taxon>
        <taxon>Cohnella</taxon>
    </lineage>
</organism>